<dbReference type="Proteomes" id="UP001190700">
    <property type="component" value="Unassembled WGS sequence"/>
</dbReference>
<dbReference type="PANTHER" id="PTHR43040:SF1">
    <property type="entry name" value="RIBONUCLEASE D"/>
    <property type="match status" value="1"/>
</dbReference>
<proteinExistence type="predicted"/>
<dbReference type="EMBL" id="LGRX02032707">
    <property type="protein sequence ID" value="KAK3243690.1"/>
    <property type="molecule type" value="Genomic_DNA"/>
</dbReference>
<dbReference type="InterPro" id="IPR012337">
    <property type="entry name" value="RNaseH-like_sf"/>
</dbReference>
<dbReference type="GO" id="GO:0003676">
    <property type="term" value="F:nucleic acid binding"/>
    <property type="evidence" value="ECO:0007669"/>
    <property type="project" value="InterPro"/>
</dbReference>
<accession>A0AAE0BXI2</accession>
<comment type="caution">
    <text evidence="1">The sequence shown here is derived from an EMBL/GenBank/DDBJ whole genome shotgun (WGS) entry which is preliminary data.</text>
</comment>
<dbReference type="SUPFAM" id="SSF53098">
    <property type="entry name" value="Ribonuclease H-like"/>
    <property type="match status" value="1"/>
</dbReference>
<dbReference type="PANTHER" id="PTHR43040">
    <property type="entry name" value="RIBONUCLEASE D"/>
    <property type="match status" value="1"/>
</dbReference>
<reference evidence="1 2" key="1">
    <citation type="journal article" date="2015" name="Genome Biol. Evol.">
        <title>Comparative Genomics of a Bacterivorous Green Alga Reveals Evolutionary Causalities and Consequences of Phago-Mixotrophic Mode of Nutrition.</title>
        <authorList>
            <person name="Burns J.A."/>
            <person name="Paasch A."/>
            <person name="Narechania A."/>
            <person name="Kim E."/>
        </authorList>
    </citation>
    <scope>NUCLEOTIDE SEQUENCE [LARGE SCALE GENOMIC DNA]</scope>
    <source>
        <strain evidence="1 2">PLY_AMNH</strain>
    </source>
</reference>
<evidence type="ECO:0000313" key="1">
    <source>
        <dbReference type="EMBL" id="KAK3243690.1"/>
    </source>
</evidence>
<name>A0AAE0BXI2_9CHLO</name>
<organism evidence="1 2">
    <name type="scientific">Cymbomonas tetramitiformis</name>
    <dbReference type="NCBI Taxonomy" id="36881"/>
    <lineage>
        <taxon>Eukaryota</taxon>
        <taxon>Viridiplantae</taxon>
        <taxon>Chlorophyta</taxon>
        <taxon>Pyramimonadophyceae</taxon>
        <taxon>Pyramimonadales</taxon>
        <taxon>Pyramimonadaceae</taxon>
        <taxon>Cymbomonas</taxon>
    </lineage>
</organism>
<dbReference type="AlphaFoldDB" id="A0AAE0BXI2"/>
<protein>
    <submittedName>
        <fullName evidence="1">Uncharacterized protein</fullName>
    </submittedName>
</protein>
<sequence length="202" mass="22382">MDQLESALGRMGILSQKTDIRPVFVDDPGELSKICSALILSGEDVAIDFEGVDLCRHDSDALFHLHNTRMTNFYDLQIASCMRQDALEGCRDRFVHGLGKATAEYLRMSGESAQLSEAAKNKGKTLFAPELGGSYDVWKKRPLDPALMEYAAGDVKILHKMKAAWLEYSPESRNTSASAMRIQKAINASKAPKGRHMAIKDF</sequence>
<keyword evidence="2" id="KW-1185">Reference proteome</keyword>
<dbReference type="Gene3D" id="3.30.420.10">
    <property type="entry name" value="Ribonuclease H-like superfamily/Ribonuclease H"/>
    <property type="match status" value="1"/>
</dbReference>
<gene>
    <name evidence="1" type="ORF">CYMTET_46671</name>
</gene>
<dbReference type="InterPro" id="IPR036397">
    <property type="entry name" value="RNaseH_sf"/>
</dbReference>
<evidence type="ECO:0000313" key="2">
    <source>
        <dbReference type="Proteomes" id="UP001190700"/>
    </source>
</evidence>